<protein>
    <submittedName>
        <fullName evidence="1">Uncharacterized protein</fullName>
    </submittedName>
</protein>
<organism evidence="1 2">
    <name type="scientific">Mucuna pruriens</name>
    <name type="common">Velvet bean</name>
    <name type="synonym">Dolichos pruriens</name>
    <dbReference type="NCBI Taxonomy" id="157652"/>
    <lineage>
        <taxon>Eukaryota</taxon>
        <taxon>Viridiplantae</taxon>
        <taxon>Streptophyta</taxon>
        <taxon>Embryophyta</taxon>
        <taxon>Tracheophyta</taxon>
        <taxon>Spermatophyta</taxon>
        <taxon>Magnoliopsida</taxon>
        <taxon>eudicotyledons</taxon>
        <taxon>Gunneridae</taxon>
        <taxon>Pentapetalae</taxon>
        <taxon>rosids</taxon>
        <taxon>fabids</taxon>
        <taxon>Fabales</taxon>
        <taxon>Fabaceae</taxon>
        <taxon>Papilionoideae</taxon>
        <taxon>50 kb inversion clade</taxon>
        <taxon>NPAAA clade</taxon>
        <taxon>indigoferoid/millettioid clade</taxon>
        <taxon>Phaseoleae</taxon>
        <taxon>Mucuna</taxon>
    </lineage>
</organism>
<name>A0A371HKZ4_MUCPR</name>
<evidence type="ECO:0000313" key="1">
    <source>
        <dbReference type="EMBL" id="RDY03475.1"/>
    </source>
</evidence>
<dbReference type="Proteomes" id="UP000257109">
    <property type="component" value="Unassembled WGS sequence"/>
</dbReference>
<reference evidence="1" key="1">
    <citation type="submission" date="2018-05" db="EMBL/GenBank/DDBJ databases">
        <title>Draft genome of Mucuna pruriens seed.</title>
        <authorList>
            <person name="Nnadi N.E."/>
            <person name="Vos R."/>
            <person name="Hasami M.H."/>
            <person name="Devisetty U.K."/>
            <person name="Aguiy J.C."/>
        </authorList>
    </citation>
    <scope>NUCLEOTIDE SEQUENCE [LARGE SCALE GENOMIC DNA]</scope>
    <source>
        <strain evidence="1">JCA_2017</strain>
    </source>
</reference>
<proteinExistence type="predicted"/>
<gene>
    <name evidence="1" type="ORF">CR513_12943</name>
</gene>
<feature type="non-terminal residue" evidence="1">
    <location>
        <position position="1"/>
    </location>
</feature>
<keyword evidence="2" id="KW-1185">Reference proteome</keyword>
<comment type="caution">
    <text evidence="1">The sequence shown here is derived from an EMBL/GenBank/DDBJ whole genome shotgun (WGS) entry which is preliminary data.</text>
</comment>
<dbReference type="EMBL" id="QJKJ01002296">
    <property type="protein sequence ID" value="RDY03475.1"/>
    <property type="molecule type" value="Genomic_DNA"/>
</dbReference>
<dbReference type="AlphaFoldDB" id="A0A371HKZ4"/>
<evidence type="ECO:0000313" key="2">
    <source>
        <dbReference type="Proteomes" id="UP000257109"/>
    </source>
</evidence>
<sequence>MLLFMKHNRSLLALHSRGRVIYKSNLSLSHYLFLLRMFNERGRLILWKAIPKAQETHSSSITSPIVSIHENPIGEVIDYMLEVSIPENPIEDVTDVMPISLRKGKQSCVKYPISQFSFIIVATNTIKTPTSIQEVLKDEN</sequence>
<dbReference type="OrthoDB" id="985788at2759"/>
<accession>A0A371HKZ4</accession>